<keyword evidence="2" id="KW-0597">Phosphoprotein</keyword>
<feature type="modified residue" description="4-aspartylphosphate" evidence="2">
    <location>
        <position position="66"/>
    </location>
</feature>
<evidence type="ECO:0000259" key="3">
    <source>
        <dbReference type="PROSITE" id="PS50110"/>
    </source>
</evidence>
<dbReference type="EC" id="3.1.3.16" evidence="4"/>
<dbReference type="InterPro" id="IPR001932">
    <property type="entry name" value="PPM-type_phosphatase-like_dom"/>
</dbReference>
<dbReference type="Gene3D" id="3.60.40.10">
    <property type="entry name" value="PPM-type phosphatase domain"/>
    <property type="match status" value="1"/>
</dbReference>
<sequence length="387" mass="43137">MRIAVVDDNPMNVTVVQEILKRAGYTDIVAASSGVELFGQLGLTSQGTEPEGSPAPDYDVDLILMDMMMPGVDGISACRAISQSSRLRDIPIIMVTAIGDSKKLAEALDAGAIDYVTKPINRIELLARIRVALRLKEQKDWHKERDRRVREELQLAREVQSAVLPQSIEEDGIRISAVFRPSEELSGDLYAWHRIDDHRYGVAVIDAMGHGISSSLVCMFIASVLKEAMTKMVDPKRVIRELNRRAQQLQFADQLIQYYFTGLYMVIDLEKGTIDYVNAGHPPGMLIRGDEGVVEAFERGGVAIGLFDEITVEKHTLSIRPGDRIVLITDGILDLVGTEDDDQMKLLQESLQPFGSSLPQEQLEAALFQEDNSNRQDDRCLVMIDIR</sequence>
<dbReference type="SUPFAM" id="SSF52172">
    <property type="entry name" value="CheY-like"/>
    <property type="match status" value="1"/>
</dbReference>
<dbReference type="Gene3D" id="3.40.50.2300">
    <property type="match status" value="1"/>
</dbReference>
<protein>
    <submittedName>
        <fullName evidence="4">PP2C family protein-serine/threonine phosphatase</fullName>
        <ecNumber evidence="4">3.1.3.16</ecNumber>
    </submittedName>
</protein>
<dbReference type="InterPro" id="IPR011006">
    <property type="entry name" value="CheY-like_superfamily"/>
</dbReference>
<evidence type="ECO:0000256" key="2">
    <source>
        <dbReference type="PROSITE-ProRule" id="PRU00169"/>
    </source>
</evidence>
<dbReference type="Pfam" id="PF00072">
    <property type="entry name" value="Response_reg"/>
    <property type="match status" value="1"/>
</dbReference>
<comment type="caution">
    <text evidence="4">The sequence shown here is derived from an EMBL/GenBank/DDBJ whole genome shotgun (WGS) entry which is preliminary data.</text>
</comment>
<dbReference type="InterPro" id="IPR001789">
    <property type="entry name" value="Sig_transdc_resp-reg_receiver"/>
</dbReference>
<evidence type="ECO:0000313" key="4">
    <source>
        <dbReference type="EMBL" id="MFC0393450.1"/>
    </source>
</evidence>
<dbReference type="SUPFAM" id="SSF81606">
    <property type="entry name" value="PP2C-like"/>
    <property type="match status" value="1"/>
</dbReference>
<dbReference type="EMBL" id="JBHLVF010000033">
    <property type="protein sequence ID" value="MFC0393450.1"/>
    <property type="molecule type" value="Genomic_DNA"/>
</dbReference>
<dbReference type="PANTHER" id="PTHR43156">
    <property type="entry name" value="STAGE II SPORULATION PROTEIN E-RELATED"/>
    <property type="match status" value="1"/>
</dbReference>
<dbReference type="Proteomes" id="UP001589818">
    <property type="component" value="Unassembled WGS sequence"/>
</dbReference>
<dbReference type="GO" id="GO:0004722">
    <property type="term" value="F:protein serine/threonine phosphatase activity"/>
    <property type="evidence" value="ECO:0007669"/>
    <property type="project" value="UniProtKB-EC"/>
</dbReference>
<dbReference type="SMART" id="SM00448">
    <property type="entry name" value="REC"/>
    <property type="match status" value="1"/>
</dbReference>
<name>A0ABV6JC23_9BACL</name>
<evidence type="ECO:0000313" key="5">
    <source>
        <dbReference type="Proteomes" id="UP001589818"/>
    </source>
</evidence>
<reference evidence="4 5" key="1">
    <citation type="submission" date="2024-09" db="EMBL/GenBank/DDBJ databases">
        <authorList>
            <person name="Sun Q."/>
            <person name="Mori K."/>
        </authorList>
    </citation>
    <scope>NUCLEOTIDE SEQUENCE [LARGE SCALE GENOMIC DNA]</scope>
    <source>
        <strain evidence="4 5">CCM 4839</strain>
    </source>
</reference>
<keyword evidence="5" id="KW-1185">Reference proteome</keyword>
<keyword evidence="1 4" id="KW-0378">Hydrolase</keyword>
<dbReference type="Pfam" id="PF07228">
    <property type="entry name" value="SpoIIE"/>
    <property type="match status" value="1"/>
</dbReference>
<accession>A0ABV6JC23</accession>
<gene>
    <name evidence="4" type="ORF">ACFFJ8_18985</name>
</gene>
<dbReference type="PANTHER" id="PTHR43156:SF14">
    <property type="entry name" value="PHOSPHOSERINE PHOSPHATASE RSBP"/>
    <property type="match status" value="1"/>
</dbReference>
<proteinExistence type="predicted"/>
<dbReference type="InterPro" id="IPR036457">
    <property type="entry name" value="PPM-type-like_dom_sf"/>
</dbReference>
<dbReference type="RefSeq" id="WP_204821615.1">
    <property type="nucleotide sequence ID" value="NZ_JANHOF010000014.1"/>
</dbReference>
<dbReference type="InterPro" id="IPR052016">
    <property type="entry name" value="Bact_Sigma-Reg"/>
</dbReference>
<feature type="domain" description="Response regulatory" evidence="3">
    <location>
        <begin position="2"/>
        <end position="133"/>
    </location>
</feature>
<dbReference type="SMART" id="SM00331">
    <property type="entry name" value="PP2C_SIG"/>
    <property type="match status" value="1"/>
</dbReference>
<organism evidence="4 5">
    <name type="scientific">Paenibacillus mendelii</name>
    <dbReference type="NCBI Taxonomy" id="206163"/>
    <lineage>
        <taxon>Bacteria</taxon>
        <taxon>Bacillati</taxon>
        <taxon>Bacillota</taxon>
        <taxon>Bacilli</taxon>
        <taxon>Bacillales</taxon>
        <taxon>Paenibacillaceae</taxon>
        <taxon>Paenibacillus</taxon>
    </lineage>
</organism>
<dbReference type="PROSITE" id="PS50110">
    <property type="entry name" value="RESPONSE_REGULATORY"/>
    <property type="match status" value="1"/>
</dbReference>
<evidence type="ECO:0000256" key="1">
    <source>
        <dbReference type="ARBA" id="ARBA00022801"/>
    </source>
</evidence>